<name>A0A3M7Q2C7_BRAPC</name>
<gene>
    <name evidence="1" type="ORF">BpHYR1_005259</name>
</gene>
<comment type="caution">
    <text evidence="1">The sequence shown here is derived from an EMBL/GenBank/DDBJ whole genome shotgun (WGS) entry which is preliminary data.</text>
</comment>
<dbReference type="AlphaFoldDB" id="A0A3M7Q2C7"/>
<dbReference type="EMBL" id="REGN01007855">
    <property type="protein sequence ID" value="RNA05101.1"/>
    <property type="molecule type" value="Genomic_DNA"/>
</dbReference>
<dbReference type="Proteomes" id="UP000276133">
    <property type="component" value="Unassembled WGS sequence"/>
</dbReference>
<protein>
    <submittedName>
        <fullName evidence="1">Uncharacterized protein</fullName>
    </submittedName>
</protein>
<evidence type="ECO:0000313" key="2">
    <source>
        <dbReference type="Proteomes" id="UP000276133"/>
    </source>
</evidence>
<proteinExistence type="predicted"/>
<evidence type="ECO:0000313" key="1">
    <source>
        <dbReference type="EMBL" id="RNA05101.1"/>
    </source>
</evidence>
<organism evidence="1 2">
    <name type="scientific">Brachionus plicatilis</name>
    <name type="common">Marine rotifer</name>
    <name type="synonym">Brachionus muelleri</name>
    <dbReference type="NCBI Taxonomy" id="10195"/>
    <lineage>
        <taxon>Eukaryota</taxon>
        <taxon>Metazoa</taxon>
        <taxon>Spiralia</taxon>
        <taxon>Gnathifera</taxon>
        <taxon>Rotifera</taxon>
        <taxon>Eurotatoria</taxon>
        <taxon>Monogononta</taxon>
        <taxon>Pseudotrocha</taxon>
        <taxon>Ploima</taxon>
        <taxon>Brachionidae</taxon>
        <taxon>Brachionus</taxon>
    </lineage>
</organism>
<accession>A0A3M7Q2C7</accession>
<reference evidence="1 2" key="1">
    <citation type="journal article" date="2018" name="Sci. Rep.">
        <title>Genomic signatures of local adaptation to the degree of environmental predictability in rotifers.</title>
        <authorList>
            <person name="Franch-Gras L."/>
            <person name="Hahn C."/>
            <person name="Garcia-Roger E.M."/>
            <person name="Carmona M.J."/>
            <person name="Serra M."/>
            <person name="Gomez A."/>
        </authorList>
    </citation>
    <scope>NUCLEOTIDE SEQUENCE [LARGE SCALE GENOMIC DNA]</scope>
    <source>
        <strain evidence="1">HYR1</strain>
    </source>
</reference>
<sequence length="62" mass="6932">MSTSLIKDKIPRSKASNPLMRIVLLFEHFLTNLIVPQIVPTDSNFVSLIFSLCNNSAKNSNI</sequence>
<keyword evidence="2" id="KW-1185">Reference proteome</keyword>